<reference evidence="2 3" key="1">
    <citation type="journal article" date="2020" name="Mol. Plant">
        <title>The Chromosome-Based Rubber Tree Genome Provides New Insights into Spurge Genome Evolution and Rubber Biosynthesis.</title>
        <authorList>
            <person name="Liu J."/>
            <person name="Shi C."/>
            <person name="Shi C.C."/>
            <person name="Li W."/>
            <person name="Zhang Q.J."/>
            <person name="Zhang Y."/>
            <person name="Li K."/>
            <person name="Lu H.F."/>
            <person name="Shi C."/>
            <person name="Zhu S.T."/>
            <person name="Xiao Z.Y."/>
            <person name="Nan H."/>
            <person name="Yue Y."/>
            <person name="Zhu X.G."/>
            <person name="Wu Y."/>
            <person name="Hong X.N."/>
            <person name="Fan G.Y."/>
            <person name="Tong Y."/>
            <person name="Zhang D."/>
            <person name="Mao C.L."/>
            <person name="Liu Y.L."/>
            <person name="Hao S.J."/>
            <person name="Liu W.Q."/>
            <person name="Lv M.Q."/>
            <person name="Zhang H.B."/>
            <person name="Liu Y."/>
            <person name="Hu-Tang G.R."/>
            <person name="Wang J.P."/>
            <person name="Wang J.H."/>
            <person name="Sun Y.H."/>
            <person name="Ni S.B."/>
            <person name="Chen W.B."/>
            <person name="Zhang X.C."/>
            <person name="Jiao Y.N."/>
            <person name="Eichler E.E."/>
            <person name="Li G.H."/>
            <person name="Liu X."/>
            <person name="Gao L.Z."/>
        </authorList>
    </citation>
    <scope>NUCLEOTIDE SEQUENCE [LARGE SCALE GENOMIC DNA]</scope>
    <source>
        <strain evidence="3">cv. GT1</strain>
        <tissue evidence="2">Leaf</tissue>
    </source>
</reference>
<evidence type="ECO:0000313" key="2">
    <source>
        <dbReference type="EMBL" id="KAF2284945.1"/>
    </source>
</evidence>
<gene>
    <name evidence="2" type="ORF">GH714_032877</name>
</gene>
<name>A0A6A6K976_HEVBR</name>
<comment type="caution">
    <text evidence="2">The sequence shown here is derived from an EMBL/GenBank/DDBJ whole genome shotgun (WGS) entry which is preliminary data.</text>
</comment>
<accession>A0A6A6K976</accession>
<feature type="compositionally biased region" description="Basic residues" evidence="1">
    <location>
        <begin position="59"/>
        <end position="72"/>
    </location>
</feature>
<dbReference type="Proteomes" id="UP000467840">
    <property type="component" value="Chromosome 12"/>
</dbReference>
<keyword evidence="3" id="KW-1185">Reference proteome</keyword>
<evidence type="ECO:0000256" key="1">
    <source>
        <dbReference type="SAM" id="MobiDB-lite"/>
    </source>
</evidence>
<organism evidence="2 3">
    <name type="scientific">Hevea brasiliensis</name>
    <name type="common">Para rubber tree</name>
    <name type="synonym">Siphonia brasiliensis</name>
    <dbReference type="NCBI Taxonomy" id="3981"/>
    <lineage>
        <taxon>Eukaryota</taxon>
        <taxon>Viridiplantae</taxon>
        <taxon>Streptophyta</taxon>
        <taxon>Embryophyta</taxon>
        <taxon>Tracheophyta</taxon>
        <taxon>Spermatophyta</taxon>
        <taxon>Magnoliopsida</taxon>
        <taxon>eudicotyledons</taxon>
        <taxon>Gunneridae</taxon>
        <taxon>Pentapetalae</taxon>
        <taxon>rosids</taxon>
        <taxon>fabids</taxon>
        <taxon>Malpighiales</taxon>
        <taxon>Euphorbiaceae</taxon>
        <taxon>Crotonoideae</taxon>
        <taxon>Micrandreae</taxon>
        <taxon>Hevea</taxon>
    </lineage>
</organism>
<dbReference type="AlphaFoldDB" id="A0A6A6K976"/>
<protein>
    <submittedName>
        <fullName evidence="2">Uncharacterized protein</fullName>
    </submittedName>
</protein>
<feature type="compositionally biased region" description="Low complexity" evidence="1">
    <location>
        <begin position="167"/>
        <end position="201"/>
    </location>
</feature>
<feature type="compositionally biased region" description="Low complexity" evidence="1">
    <location>
        <begin position="73"/>
        <end position="90"/>
    </location>
</feature>
<feature type="compositionally biased region" description="Basic residues" evidence="1">
    <location>
        <begin position="93"/>
        <end position="103"/>
    </location>
</feature>
<evidence type="ECO:0000313" key="3">
    <source>
        <dbReference type="Proteomes" id="UP000467840"/>
    </source>
</evidence>
<feature type="compositionally biased region" description="Polar residues" evidence="1">
    <location>
        <begin position="27"/>
        <end position="44"/>
    </location>
</feature>
<feature type="compositionally biased region" description="Basic and acidic residues" evidence="1">
    <location>
        <begin position="137"/>
        <end position="148"/>
    </location>
</feature>
<dbReference type="EMBL" id="JAAGAX010000018">
    <property type="protein sequence ID" value="KAF2284945.1"/>
    <property type="molecule type" value="Genomic_DNA"/>
</dbReference>
<feature type="compositionally biased region" description="Polar residues" evidence="1">
    <location>
        <begin position="150"/>
        <end position="163"/>
    </location>
</feature>
<sequence>MPSANLFSHATRGACSLELTGIGASGSMGTTSNRTWTIPSSSPLSEVGQYSFPVTAPPKKTKASAKRYKPKISKSPPQKKQQQGSSSLPSVRRSNHHVPKPRKPQAPLITPVEVSDTSGTDSKTPLGADSSFTSDASFERHSGTHEEVQSPVSSECNHATQEVANVGDNNDPLGNDNDPLGNILLPTSSEVPTTSTPAPVTSSTLSSFAISGQRALPLANIVDPLQNLDFSFSA</sequence>
<proteinExistence type="predicted"/>
<feature type="region of interest" description="Disordered" evidence="1">
    <location>
        <begin position="20"/>
        <end position="201"/>
    </location>
</feature>